<feature type="non-terminal residue" evidence="2">
    <location>
        <position position="414"/>
    </location>
</feature>
<protein>
    <submittedName>
        <fullName evidence="2">Aconitate hydratase</fullName>
        <ecNumber evidence="2">4.2.1.3</ecNumber>
    </submittedName>
</protein>
<feature type="compositionally biased region" description="Basic residues" evidence="1">
    <location>
        <begin position="237"/>
        <end position="256"/>
    </location>
</feature>
<reference evidence="2" key="1">
    <citation type="submission" date="2020-02" db="EMBL/GenBank/DDBJ databases">
        <authorList>
            <person name="Meier V. D."/>
        </authorList>
    </citation>
    <scope>NUCLEOTIDE SEQUENCE</scope>
    <source>
        <strain evidence="2">AVDCRST_MAG64</strain>
    </source>
</reference>
<feature type="compositionally biased region" description="Basic residues" evidence="1">
    <location>
        <begin position="43"/>
        <end position="59"/>
    </location>
</feature>
<feature type="non-terminal residue" evidence="2">
    <location>
        <position position="1"/>
    </location>
</feature>
<feature type="compositionally biased region" description="Basic and acidic residues" evidence="1">
    <location>
        <begin position="159"/>
        <end position="174"/>
    </location>
</feature>
<proteinExistence type="predicted"/>
<evidence type="ECO:0000256" key="1">
    <source>
        <dbReference type="SAM" id="MobiDB-lite"/>
    </source>
</evidence>
<dbReference type="AlphaFoldDB" id="A0A6J4Q165"/>
<feature type="compositionally biased region" description="Basic and acidic residues" evidence="1">
    <location>
        <begin position="202"/>
        <end position="232"/>
    </location>
</feature>
<keyword evidence="2" id="KW-0456">Lyase</keyword>
<feature type="region of interest" description="Disordered" evidence="1">
    <location>
        <begin position="1"/>
        <end position="414"/>
    </location>
</feature>
<dbReference type="EMBL" id="CADCUQ010000814">
    <property type="protein sequence ID" value="CAA9431623.1"/>
    <property type="molecule type" value="Genomic_DNA"/>
</dbReference>
<evidence type="ECO:0000313" key="2">
    <source>
        <dbReference type="EMBL" id="CAA9431623.1"/>
    </source>
</evidence>
<organism evidence="2">
    <name type="scientific">uncultured Phycisphaerae bacterium</name>
    <dbReference type="NCBI Taxonomy" id="904963"/>
    <lineage>
        <taxon>Bacteria</taxon>
        <taxon>Pseudomonadati</taxon>
        <taxon>Planctomycetota</taxon>
        <taxon>Phycisphaerae</taxon>
        <taxon>environmental samples</taxon>
    </lineage>
</organism>
<feature type="compositionally biased region" description="Basic residues" evidence="1">
    <location>
        <begin position="348"/>
        <end position="361"/>
    </location>
</feature>
<gene>
    <name evidence="2" type="ORF">AVDCRST_MAG64-3536</name>
</gene>
<feature type="compositionally biased region" description="Basic residues" evidence="1">
    <location>
        <begin position="377"/>
        <end position="391"/>
    </location>
</feature>
<feature type="compositionally biased region" description="Basic and acidic residues" evidence="1">
    <location>
        <begin position="75"/>
        <end position="89"/>
    </location>
</feature>
<name>A0A6J4Q165_9BACT</name>
<accession>A0A6J4Q165</accession>
<feature type="compositionally biased region" description="Basic and acidic residues" evidence="1">
    <location>
        <begin position="257"/>
        <end position="271"/>
    </location>
</feature>
<dbReference type="EC" id="4.2.1.3" evidence="2"/>
<sequence length="414" mass="45729">GADRQRGGPGRPRGRVGAERQPQLRGADQPAREGQLPREPAARRRVRDRRHDGHQHHGRAAGEERQGGEGLPARHLAEPAGGDRDDRVRAGAVHVPAAVRQRGGGQPGVERHPGARRRAVRVGPEEHLHPGAAVLPGPLARAQADPAHPRRAGAGDGGGQRDDRPHLAGRRDQEGQPGGAVPARARRDVDRLQQLRLAPRRLPRDDPRHVRQHPPEEPARPRHRGRRDEVPRPARGQPRRRRCRGNRRPRRGRRAGCHRDAAERRRRDEHLRRQRALPGTRRAADRAGRQGLRHGQLARLGGQGRVPAGRQGGDRRELRAHPPQQPGRHGRAAAPVPPRPEPRVARPDRHRHVRDRGRRRPQAAPGGEGACDEPRGRAGRVHGAVPHRHAGRAGVLPQRRHPPHGAAEHPAQQV</sequence>
<dbReference type="GO" id="GO:0003994">
    <property type="term" value="F:aconitate hydratase activity"/>
    <property type="evidence" value="ECO:0007669"/>
    <property type="project" value="UniProtKB-EC"/>
</dbReference>